<reference evidence="2" key="1">
    <citation type="journal article" date="2014" name="Int. J. Syst. Evol. Microbiol.">
        <title>Complete genome sequence of Corynebacterium casei LMG S-19264T (=DSM 44701T), isolated from a smear-ripened cheese.</title>
        <authorList>
            <consortium name="US DOE Joint Genome Institute (JGI-PGF)"/>
            <person name="Walter F."/>
            <person name="Albersmeier A."/>
            <person name="Kalinowski J."/>
            <person name="Ruckert C."/>
        </authorList>
    </citation>
    <scope>NUCLEOTIDE SEQUENCE</scope>
    <source>
        <strain evidence="2">KCTC 12719</strain>
    </source>
</reference>
<dbReference type="RefSeq" id="WP_189602617.1">
    <property type="nucleotide sequence ID" value="NZ_BMXB01000001.1"/>
</dbReference>
<dbReference type="AlphaFoldDB" id="A0A918S6Q3"/>
<feature type="transmembrane region" description="Helical" evidence="1">
    <location>
        <begin position="269"/>
        <end position="288"/>
    </location>
</feature>
<keyword evidence="1" id="KW-0472">Membrane</keyword>
<keyword evidence="3" id="KW-1185">Reference proteome</keyword>
<sequence length="421" mass="45996">MRQLILKIPTGNKEKVHNLVKEFEGKNTIHLSESDHHHDVFFVYLPNKKVNNFLKAIDEFEKPEITLIPRGIISLYPPASDSPDQVADVQAKSSLEIYLGGIQSVGSMFGLFGYSFVAGIIVWIGLFTSTSYLLVAAMLVAPFAGPAMNAALATAAGKMPLLRSSLSRYAIAIGTGIVASFLLTLAFPLTTLTPLMEEVSQVSKFALFLPLVSGFAGAINICQSERDSLVSGAAVGILVAASLAPPVGLIGAGLYMMDWQVVFSSLFRILLQLFGIHLAATLVFYFYGKVTPQGVRFLKGSKITGLITTLVVVVGIGAMMYWQFSQPPFLRKASMNTELNEVLGKELDKVNYIEVLNKDVTFTNVKMDNRSIASFSATIVAKDTVIPSEVLKADILNYLKNNLTHSYDNIYEVYQINVMEN</sequence>
<dbReference type="PANTHER" id="PTHR20992:SF9">
    <property type="entry name" value="AT15442P-RELATED"/>
    <property type="match status" value="1"/>
</dbReference>
<proteinExistence type="predicted"/>
<evidence type="ECO:0008006" key="4">
    <source>
        <dbReference type="Google" id="ProtNLM"/>
    </source>
</evidence>
<accession>A0A918S6Q3</accession>
<feature type="transmembrane region" description="Helical" evidence="1">
    <location>
        <begin position="169"/>
        <end position="190"/>
    </location>
</feature>
<evidence type="ECO:0000313" key="3">
    <source>
        <dbReference type="Proteomes" id="UP000610456"/>
    </source>
</evidence>
<feature type="transmembrane region" description="Helical" evidence="1">
    <location>
        <begin position="300"/>
        <end position="322"/>
    </location>
</feature>
<evidence type="ECO:0000313" key="2">
    <source>
        <dbReference type="EMBL" id="GHA23338.1"/>
    </source>
</evidence>
<reference evidence="2" key="2">
    <citation type="submission" date="2020-09" db="EMBL/GenBank/DDBJ databases">
        <authorList>
            <person name="Sun Q."/>
            <person name="Kim S."/>
        </authorList>
    </citation>
    <scope>NUCLEOTIDE SEQUENCE</scope>
    <source>
        <strain evidence="2">KCTC 12719</strain>
    </source>
</reference>
<comment type="caution">
    <text evidence="2">The sequence shown here is derived from an EMBL/GenBank/DDBJ whole genome shotgun (WGS) entry which is preliminary data.</text>
</comment>
<evidence type="ECO:0000256" key="1">
    <source>
        <dbReference type="SAM" id="Phobius"/>
    </source>
</evidence>
<keyword evidence="1" id="KW-0812">Transmembrane</keyword>
<dbReference type="PANTHER" id="PTHR20992">
    <property type="entry name" value="AT15442P-RELATED"/>
    <property type="match status" value="1"/>
</dbReference>
<keyword evidence="1" id="KW-1133">Transmembrane helix</keyword>
<feature type="transmembrane region" description="Helical" evidence="1">
    <location>
        <begin position="234"/>
        <end position="257"/>
    </location>
</feature>
<protein>
    <recommendedName>
        <fullName evidence="4">TIGR00341 family protein</fullName>
    </recommendedName>
</protein>
<organism evidence="2 3">
    <name type="scientific">Salinimicrobium marinum</name>
    <dbReference type="NCBI Taxonomy" id="680283"/>
    <lineage>
        <taxon>Bacteria</taxon>
        <taxon>Pseudomonadati</taxon>
        <taxon>Bacteroidota</taxon>
        <taxon>Flavobacteriia</taxon>
        <taxon>Flavobacteriales</taxon>
        <taxon>Flavobacteriaceae</taxon>
        <taxon>Salinimicrobium</taxon>
    </lineage>
</organism>
<gene>
    <name evidence="2" type="ORF">GCM10007103_00470</name>
</gene>
<dbReference type="InterPro" id="IPR005240">
    <property type="entry name" value="DUF389"/>
</dbReference>
<feature type="transmembrane region" description="Helical" evidence="1">
    <location>
        <begin position="202"/>
        <end position="222"/>
    </location>
</feature>
<dbReference type="Pfam" id="PF04087">
    <property type="entry name" value="DUF389"/>
    <property type="match status" value="1"/>
</dbReference>
<name>A0A918S6Q3_9FLAO</name>
<feature type="transmembrane region" description="Helical" evidence="1">
    <location>
        <begin position="105"/>
        <end position="126"/>
    </location>
</feature>
<dbReference type="Proteomes" id="UP000610456">
    <property type="component" value="Unassembled WGS sequence"/>
</dbReference>
<feature type="transmembrane region" description="Helical" evidence="1">
    <location>
        <begin position="132"/>
        <end position="157"/>
    </location>
</feature>
<dbReference type="EMBL" id="BMXB01000001">
    <property type="protein sequence ID" value="GHA23338.1"/>
    <property type="molecule type" value="Genomic_DNA"/>
</dbReference>